<dbReference type="EMBL" id="JBCAUS010000008">
    <property type="protein sequence ID" value="MEL4306446.1"/>
    <property type="molecule type" value="Genomic_DNA"/>
</dbReference>
<keyword evidence="4" id="KW-0862">Zinc</keyword>
<dbReference type="PANTHER" id="PTHR24409:SF295">
    <property type="entry name" value="AZ2-RELATED"/>
    <property type="match status" value="1"/>
</dbReference>
<dbReference type="PANTHER" id="PTHR24409">
    <property type="entry name" value="ZINC FINGER PROTEIN 142"/>
    <property type="match status" value="1"/>
</dbReference>
<feature type="domain" description="C2H2-type" evidence="5">
    <location>
        <begin position="141"/>
        <end position="169"/>
    </location>
</feature>
<dbReference type="Pfam" id="PF13894">
    <property type="entry name" value="zf-C2H2_4"/>
    <property type="match status" value="2"/>
</dbReference>
<evidence type="ECO:0000256" key="4">
    <source>
        <dbReference type="ARBA" id="ARBA00022833"/>
    </source>
</evidence>
<protein>
    <submittedName>
        <fullName evidence="6">C2H2-type zinc finger protein</fullName>
    </submittedName>
</protein>
<organism evidence="6 7">
    <name type="scientific">Methanococcoides cohabitans</name>
    <dbReference type="NCBI Taxonomy" id="3136559"/>
    <lineage>
        <taxon>Archaea</taxon>
        <taxon>Methanobacteriati</taxon>
        <taxon>Methanobacteriota</taxon>
        <taxon>Stenosarchaea group</taxon>
        <taxon>Methanomicrobia</taxon>
        <taxon>Methanosarcinales</taxon>
        <taxon>Methanosarcinaceae</taxon>
        <taxon>Methanococcoides</taxon>
    </lineage>
</organism>
<keyword evidence="7" id="KW-1185">Reference proteome</keyword>
<accession>A0ABU9KWM1</accession>
<dbReference type="RefSeq" id="WP_342128048.1">
    <property type="nucleotide sequence ID" value="NZ_JBCAUS010000008.1"/>
</dbReference>
<dbReference type="Proteomes" id="UP001396646">
    <property type="component" value="Unassembled WGS sequence"/>
</dbReference>
<feature type="domain" description="C2H2-type" evidence="5">
    <location>
        <begin position="118"/>
        <end position="142"/>
    </location>
</feature>
<keyword evidence="2" id="KW-0677">Repeat</keyword>
<evidence type="ECO:0000256" key="2">
    <source>
        <dbReference type="ARBA" id="ARBA00022737"/>
    </source>
</evidence>
<feature type="domain" description="C2H2-type" evidence="5">
    <location>
        <begin position="93"/>
        <end position="117"/>
    </location>
</feature>
<sequence>MLKCRSCGKTVGFNGFCSDCMTSAYVIEVKDEGELDFIKPKSSSTVKAPLPTVHGEDEGKHIIYTDKNAAPLKTLSRRHFDSHNYGKYKTGSYKCRYCGQNFKSEINLNQHVKNIHSYKCKFCGNFFQTKNILEMHIERTHTCKYCGEKFQSKNILKQHVKNVHNNIQTKKIQNTKLTNAIIPESRPSLKKLWNEIQIRESNPNTDVSFFRKYDGQKVTILVEYQIFVNDVEYFKLNNFTCEIIEHNSDYELRVQKWVQGRIKVGTDEESKFYPKRHTSSFNPIT</sequence>
<reference evidence="6 7" key="1">
    <citation type="submission" date="2024-04" db="EMBL/GenBank/DDBJ databases">
        <title>Methanococcoides sp. LMO-2.</title>
        <authorList>
            <person name="Liang L."/>
        </authorList>
    </citation>
    <scope>NUCLEOTIDE SEQUENCE [LARGE SCALE GENOMIC DNA]</scope>
    <source>
        <strain evidence="6 7">LMO-2</strain>
    </source>
</reference>
<evidence type="ECO:0000313" key="7">
    <source>
        <dbReference type="Proteomes" id="UP001396646"/>
    </source>
</evidence>
<gene>
    <name evidence="6" type="ORF">WOA13_11520</name>
</gene>
<evidence type="ECO:0000256" key="1">
    <source>
        <dbReference type="ARBA" id="ARBA00022723"/>
    </source>
</evidence>
<keyword evidence="1" id="KW-0479">Metal-binding</keyword>
<dbReference type="InterPro" id="IPR013087">
    <property type="entry name" value="Znf_C2H2_type"/>
</dbReference>
<evidence type="ECO:0000259" key="5">
    <source>
        <dbReference type="PROSITE" id="PS50157"/>
    </source>
</evidence>
<dbReference type="SMART" id="SM00355">
    <property type="entry name" value="ZnF_C2H2"/>
    <property type="match status" value="3"/>
</dbReference>
<name>A0ABU9KWM1_9EURY</name>
<dbReference type="PROSITE" id="PS50157">
    <property type="entry name" value="ZINC_FINGER_C2H2_2"/>
    <property type="match status" value="3"/>
</dbReference>
<evidence type="ECO:0000313" key="6">
    <source>
        <dbReference type="EMBL" id="MEL4306446.1"/>
    </source>
</evidence>
<dbReference type="InterPro" id="IPR036236">
    <property type="entry name" value="Znf_C2H2_sf"/>
</dbReference>
<comment type="caution">
    <text evidence="6">The sequence shown here is derived from an EMBL/GenBank/DDBJ whole genome shotgun (WGS) entry which is preliminary data.</text>
</comment>
<dbReference type="Gene3D" id="3.30.160.60">
    <property type="entry name" value="Classic Zinc Finger"/>
    <property type="match status" value="2"/>
</dbReference>
<keyword evidence="3" id="KW-0863">Zinc-finger</keyword>
<dbReference type="SUPFAM" id="SSF57667">
    <property type="entry name" value="beta-beta-alpha zinc fingers"/>
    <property type="match status" value="1"/>
</dbReference>
<evidence type="ECO:0000256" key="3">
    <source>
        <dbReference type="ARBA" id="ARBA00022771"/>
    </source>
</evidence>
<proteinExistence type="predicted"/>
<dbReference type="PROSITE" id="PS00028">
    <property type="entry name" value="ZINC_FINGER_C2H2_1"/>
    <property type="match status" value="3"/>
</dbReference>